<protein>
    <submittedName>
        <fullName evidence="2">Uncharacterized protein</fullName>
    </submittedName>
</protein>
<evidence type="ECO:0000313" key="2">
    <source>
        <dbReference type="EMBL" id="CDW89948.1"/>
    </source>
</evidence>
<feature type="coiled-coil region" evidence="1">
    <location>
        <begin position="330"/>
        <end position="357"/>
    </location>
</feature>
<name>A0A078B8T1_STYLE</name>
<dbReference type="InParanoid" id="A0A078B8T1"/>
<evidence type="ECO:0000256" key="1">
    <source>
        <dbReference type="SAM" id="Coils"/>
    </source>
</evidence>
<gene>
    <name evidence="2" type="primary">Contig16973.g18077</name>
    <name evidence="2" type="ORF">STYLEM_19088</name>
</gene>
<evidence type="ECO:0000313" key="3">
    <source>
        <dbReference type="Proteomes" id="UP000039865"/>
    </source>
</evidence>
<dbReference type="AlphaFoldDB" id="A0A078B8T1"/>
<keyword evidence="1" id="KW-0175">Coiled coil</keyword>
<reference evidence="2 3" key="1">
    <citation type="submission" date="2014-06" db="EMBL/GenBank/DDBJ databases">
        <authorList>
            <person name="Swart Estienne"/>
        </authorList>
    </citation>
    <scope>NUCLEOTIDE SEQUENCE [LARGE SCALE GENOMIC DNA]</scope>
    <source>
        <strain evidence="2 3">130c</strain>
    </source>
</reference>
<dbReference type="EMBL" id="CCKQ01018013">
    <property type="protein sequence ID" value="CDW89948.1"/>
    <property type="molecule type" value="Genomic_DNA"/>
</dbReference>
<dbReference type="Proteomes" id="UP000039865">
    <property type="component" value="Unassembled WGS sequence"/>
</dbReference>
<proteinExistence type="predicted"/>
<organism evidence="2 3">
    <name type="scientific">Stylonychia lemnae</name>
    <name type="common">Ciliate</name>
    <dbReference type="NCBI Taxonomy" id="5949"/>
    <lineage>
        <taxon>Eukaryota</taxon>
        <taxon>Sar</taxon>
        <taxon>Alveolata</taxon>
        <taxon>Ciliophora</taxon>
        <taxon>Intramacronucleata</taxon>
        <taxon>Spirotrichea</taxon>
        <taxon>Stichotrichia</taxon>
        <taxon>Sporadotrichida</taxon>
        <taxon>Oxytrichidae</taxon>
        <taxon>Stylonychinae</taxon>
        <taxon>Stylonychia</taxon>
    </lineage>
</organism>
<accession>A0A078B8T1</accession>
<keyword evidence="3" id="KW-1185">Reference proteome</keyword>
<sequence length="357" mass="41490">MPCQSLEMALLNYRTILEDDIMKMYNHQLAFIEMSHFQLVHLQNIKEQFETDDFFSEIQTVLQKREQLMKVRNGLKQQEEKPEFHSGFKSASSFKKQIAQNEQQPPSIESPIKSSNEILFNNDGSPLKCTINGGDENMTNLNFALDLIGRNQNEAIMLCQAKQSKDLYSKFKEFPKLKELNRLIQTFLSDLVQQSRLKSQNSNQRFQQKQIIGKSILKQKDYQILISDNLEIQTRKEFKPTILASKTRNGQINGRITMEKINSQYIKNLNDDSQSNLNKSTDVEMKDQTDENVEDKQNSGFKRASIIGRVSQNPNQSLQNFDFMKKQVSINSVDIKVQEYELEKEEVDQKLGKAKRK</sequence>